<evidence type="ECO:0000313" key="2">
    <source>
        <dbReference type="Ensembl" id="ENSPMGP00000022850.1"/>
    </source>
</evidence>
<organism evidence="2 3">
    <name type="scientific">Periophthalmus magnuspinnatus</name>
    <dbReference type="NCBI Taxonomy" id="409849"/>
    <lineage>
        <taxon>Eukaryota</taxon>
        <taxon>Metazoa</taxon>
        <taxon>Chordata</taxon>
        <taxon>Craniata</taxon>
        <taxon>Vertebrata</taxon>
        <taxon>Euteleostomi</taxon>
        <taxon>Actinopterygii</taxon>
        <taxon>Neopterygii</taxon>
        <taxon>Teleostei</taxon>
        <taxon>Neoteleostei</taxon>
        <taxon>Acanthomorphata</taxon>
        <taxon>Gobiaria</taxon>
        <taxon>Gobiiformes</taxon>
        <taxon>Gobioidei</taxon>
        <taxon>Gobiidae</taxon>
        <taxon>Oxudercinae</taxon>
        <taxon>Periophthalmus</taxon>
    </lineage>
</organism>
<protein>
    <recommendedName>
        <fullName evidence="4">UPAR/Ly6 domain-containing protein</fullName>
    </recommendedName>
</protein>
<dbReference type="SUPFAM" id="SSF57302">
    <property type="entry name" value="Snake toxin-like"/>
    <property type="match status" value="1"/>
</dbReference>
<dbReference type="Ensembl" id="ENSPMGT00000024341.1">
    <property type="protein sequence ID" value="ENSPMGP00000022850.1"/>
    <property type="gene ID" value="ENSPMGG00000018485.1"/>
</dbReference>
<reference evidence="2" key="2">
    <citation type="submission" date="2025-09" db="UniProtKB">
        <authorList>
            <consortium name="Ensembl"/>
        </authorList>
    </citation>
    <scope>IDENTIFICATION</scope>
</reference>
<evidence type="ECO:0000313" key="3">
    <source>
        <dbReference type="Proteomes" id="UP000261520"/>
    </source>
</evidence>
<keyword evidence="1" id="KW-0732">Signal</keyword>
<proteinExistence type="predicted"/>
<keyword evidence="3" id="KW-1185">Reference proteome</keyword>
<dbReference type="Proteomes" id="UP000261520">
    <property type="component" value="Unplaced"/>
</dbReference>
<accession>A0A3B4B1H1</accession>
<name>A0A3B4B1H1_9GOBI</name>
<feature type="signal peptide" evidence="1">
    <location>
        <begin position="1"/>
        <end position="20"/>
    </location>
</feature>
<feature type="chain" id="PRO_5017305561" description="UPAR/Ly6 domain-containing protein" evidence="1">
    <location>
        <begin position="21"/>
        <end position="95"/>
    </location>
</feature>
<dbReference type="InterPro" id="IPR045860">
    <property type="entry name" value="Snake_toxin-like_sf"/>
</dbReference>
<evidence type="ECO:0000256" key="1">
    <source>
        <dbReference type="SAM" id="SignalP"/>
    </source>
</evidence>
<reference evidence="2" key="1">
    <citation type="submission" date="2025-08" db="UniProtKB">
        <authorList>
            <consortium name="Ensembl"/>
        </authorList>
    </citation>
    <scope>IDENTIFICATION</scope>
</reference>
<dbReference type="AlphaFoldDB" id="A0A3B4B1H1"/>
<dbReference type="STRING" id="409849.ENSPMGP00000022850"/>
<evidence type="ECO:0008006" key="4">
    <source>
        <dbReference type="Google" id="ProtNLM"/>
    </source>
</evidence>
<sequence length="95" mass="10572">LLQLLLLLLLLLLYCDNLEALKCNRCIPSSGGRCYNTVETCTRSDDVCASAVTKPTVCCITVYSYFKRCMKASDAFILNASPHYQVFTCTTDLCN</sequence>